<reference evidence="2 3" key="2">
    <citation type="submission" date="2020-01" db="EMBL/GenBank/DDBJ databases">
        <title>Microvirga sp. nov., an arsenate reduction bacterium isolated from Tibet hotspring sediments.</title>
        <authorList>
            <person name="Xian W.-D."/>
            <person name="Li W.-J."/>
        </authorList>
    </citation>
    <scope>NUCLEOTIDE SEQUENCE [LARGE SCALE GENOMIC DNA]</scope>
    <source>
        <strain evidence="2 3">KCTC 23863</strain>
    </source>
</reference>
<dbReference type="AlphaFoldDB" id="A0A7X3MV93"/>
<dbReference type="Gene3D" id="3.40.109.10">
    <property type="entry name" value="NADH Oxidase"/>
    <property type="match status" value="1"/>
</dbReference>
<dbReference type="InterPro" id="IPR012825">
    <property type="entry name" value="BluB"/>
</dbReference>
<dbReference type="GO" id="GO:0102919">
    <property type="term" value="F:5,6-dimethylbenzimidazole synthase activity"/>
    <property type="evidence" value="ECO:0007669"/>
    <property type="project" value="UniProtKB-EC"/>
</dbReference>
<dbReference type="InterPro" id="IPR029479">
    <property type="entry name" value="Nitroreductase"/>
</dbReference>
<dbReference type="PANTHER" id="PTHR23026:SF123">
    <property type="entry name" value="NAD(P)H NITROREDUCTASE RV3131-RELATED"/>
    <property type="match status" value="1"/>
</dbReference>
<dbReference type="OrthoDB" id="9773807at2"/>
<keyword evidence="2" id="KW-0560">Oxidoreductase</keyword>
<dbReference type="InterPro" id="IPR000415">
    <property type="entry name" value="Nitroreductase-like"/>
</dbReference>
<keyword evidence="3" id="KW-1185">Reference proteome</keyword>
<dbReference type="PANTHER" id="PTHR23026">
    <property type="entry name" value="NADPH NITROREDUCTASE"/>
    <property type="match status" value="1"/>
</dbReference>
<evidence type="ECO:0000259" key="1">
    <source>
        <dbReference type="Pfam" id="PF00881"/>
    </source>
</evidence>
<dbReference type="InterPro" id="IPR050627">
    <property type="entry name" value="Nitroreductase/BluB"/>
</dbReference>
<gene>
    <name evidence="2" type="primary">bluB</name>
    <name evidence="2" type="ORF">GR328_21035</name>
</gene>
<organism evidence="2 3">
    <name type="scientific">Microvirga makkahensis</name>
    <dbReference type="NCBI Taxonomy" id="1128670"/>
    <lineage>
        <taxon>Bacteria</taxon>
        <taxon>Pseudomonadati</taxon>
        <taxon>Pseudomonadota</taxon>
        <taxon>Alphaproteobacteria</taxon>
        <taxon>Hyphomicrobiales</taxon>
        <taxon>Methylobacteriaceae</taxon>
        <taxon>Microvirga</taxon>
    </lineage>
</organism>
<protein>
    <submittedName>
        <fullName evidence="2">5,6-dimethylbenzimidazole synthase</fullName>
        <ecNumber evidence="2">1.13.11.79</ecNumber>
    </submittedName>
</protein>
<dbReference type="Pfam" id="PF00881">
    <property type="entry name" value="Nitroreductase"/>
    <property type="match status" value="1"/>
</dbReference>
<dbReference type="EC" id="1.13.11.79" evidence="2"/>
<sequence length="219" mass="24346">MTQPVGCSSPPVFDDYFRISFEELLVWRRDVRRFRNDPVPQQLEEHLLDLVQLAPSVGNSQPWRFVRVKSANVRRAVRGNFELCNQEALAGYQGEQAKLYAGLKLSGLDQAPLQLAVFCEDATEQGYGLGRATMPETLAWSVVGAIHILWLSACVHGLGLGWVSILDPAKVTSALSVPPSWRFIAYLCLGWPEEAGKVPELEGLKWQARTAAGRTVLDR</sequence>
<dbReference type="Proteomes" id="UP000436483">
    <property type="component" value="Unassembled WGS sequence"/>
</dbReference>
<name>A0A7X3MV93_9HYPH</name>
<comment type="caution">
    <text evidence="2">The sequence shown here is derived from an EMBL/GenBank/DDBJ whole genome shotgun (WGS) entry which is preliminary data.</text>
</comment>
<dbReference type="RefSeq" id="WP_160887326.1">
    <property type="nucleotide sequence ID" value="NZ_WURB01000023.1"/>
</dbReference>
<dbReference type="NCBIfam" id="TIGR02476">
    <property type="entry name" value="BluB"/>
    <property type="match status" value="1"/>
</dbReference>
<reference evidence="2 3" key="1">
    <citation type="submission" date="2019-12" db="EMBL/GenBank/DDBJ databases">
        <authorList>
            <person name="Yuan C.-G."/>
        </authorList>
    </citation>
    <scope>NUCLEOTIDE SEQUENCE [LARGE SCALE GENOMIC DNA]</scope>
    <source>
        <strain evidence="2 3">KCTC 23863</strain>
    </source>
</reference>
<dbReference type="SUPFAM" id="SSF55469">
    <property type="entry name" value="FMN-dependent nitroreductase-like"/>
    <property type="match status" value="1"/>
</dbReference>
<accession>A0A7X3MV93</accession>
<dbReference type="EMBL" id="WURB01000023">
    <property type="protein sequence ID" value="MXQ13898.1"/>
    <property type="molecule type" value="Genomic_DNA"/>
</dbReference>
<evidence type="ECO:0000313" key="3">
    <source>
        <dbReference type="Proteomes" id="UP000436483"/>
    </source>
</evidence>
<feature type="domain" description="Nitroreductase" evidence="1">
    <location>
        <begin position="26"/>
        <end position="191"/>
    </location>
</feature>
<evidence type="ECO:0000313" key="2">
    <source>
        <dbReference type="EMBL" id="MXQ13898.1"/>
    </source>
</evidence>
<proteinExistence type="predicted"/>